<gene>
    <name evidence="7" type="ORF">METZ01_LOCUS423177</name>
</gene>
<keyword evidence="3" id="KW-0808">Transferase</keyword>
<keyword evidence="5" id="KW-0804">Transcription</keyword>
<evidence type="ECO:0000256" key="1">
    <source>
        <dbReference type="ARBA" id="ARBA00012418"/>
    </source>
</evidence>
<dbReference type="InterPro" id="IPR037034">
    <property type="entry name" value="RNA_pol_Rpb2_2_sf"/>
</dbReference>
<keyword evidence="4" id="KW-0548">Nucleotidyltransferase</keyword>
<dbReference type="EC" id="2.7.7.6" evidence="1"/>
<dbReference type="PANTHER" id="PTHR20856">
    <property type="entry name" value="DNA-DIRECTED RNA POLYMERASE I SUBUNIT 2"/>
    <property type="match status" value="1"/>
</dbReference>
<evidence type="ECO:0000313" key="7">
    <source>
        <dbReference type="EMBL" id="SVD70323.1"/>
    </source>
</evidence>
<reference evidence="7" key="1">
    <citation type="submission" date="2018-05" db="EMBL/GenBank/DDBJ databases">
        <authorList>
            <person name="Lanie J.A."/>
            <person name="Ng W.-L."/>
            <person name="Kazmierczak K.M."/>
            <person name="Andrzejewski T.M."/>
            <person name="Davidsen T.M."/>
            <person name="Wayne K.J."/>
            <person name="Tettelin H."/>
            <person name="Glass J.I."/>
            <person name="Rusch D."/>
            <person name="Podicherti R."/>
            <person name="Tsui H.-C.T."/>
            <person name="Winkler M.E."/>
        </authorList>
    </citation>
    <scope>NUCLEOTIDE SEQUENCE</scope>
</reference>
<evidence type="ECO:0000256" key="4">
    <source>
        <dbReference type="ARBA" id="ARBA00022695"/>
    </source>
</evidence>
<feature type="domain" description="RNA polymerase Rpb2" evidence="6">
    <location>
        <begin position="54"/>
        <end position="253"/>
    </location>
</feature>
<dbReference type="InterPro" id="IPR007642">
    <property type="entry name" value="RNA_pol_Rpb2_2"/>
</dbReference>
<dbReference type="InterPro" id="IPR015712">
    <property type="entry name" value="DNA-dir_RNA_pol_su2"/>
</dbReference>
<feature type="non-terminal residue" evidence="7">
    <location>
        <position position="270"/>
    </location>
</feature>
<dbReference type="GO" id="GO:0003899">
    <property type="term" value="F:DNA-directed RNA polymerase activity"/>
    <property type="evidence" value="ECO:0007669"/>
    <property type="project" value="UniProtKB-EC"/>
</dbReference>
<feature type="non-terminal residue" evidence="7">
    <location>
        <position position="1"/>
    </location>
</feature>
<dbReference type="GO" id="GO:0032549">
    <property type="term" value="F:ribonucleoside binding"/>
    <property type="evidence" value="ECO:0007669"/>
    <property type="project" value="InterPro"/>
</dbReference>
<proteinExistence type="predicted"/>
<evidence type="ECO:0000256" key="3">
    <source>
        <dbReference type="ARBA" id="ARBA00022679"/>
    </source>
</evidence>
<dbReference type="GO" id="GO:0003677">
    <property type="term" value="F:DNA binding"/>
    <property type="evidence" value="ECO:0007669"/>
    <property type="project" value="InterPro"/>
</dbReference>
<evidence type="ECO:0000256" key="2">
    <source>
        <dbReference type="ARBA" id="ARBA00022478"/>
    </source>
</evidence>
<dbReference type="Gene3D" id="3.90.1110.10">
    <property type="entry name" value="RNA polymerase Rpb2, domain 2"/>
    <property type="match status" value="1"/>
</dbReference>
<dbReference type="AlphaFoldDB" id="A0A382XHA1"/>
<organism evidence="7">
    <name type="scientific">marine metagenome</name>
    <dbReference type="NCBI Taxonomy" id="408172"/>
    <lineage>
        <taxon>unclassified sequences</taxon>
        <taxon>metagenomes</taxon>
        <taxon>ecological metagenomes</taxon>
    </lineage>
</organism>
<keyword evidence="2" id="KW-0240">DNA-directed RNA polymerase</keyword>
<evidence type="ECO:0000256" key="5">
    <source>
        <dbReference type="ARBA" id="ARBA00023163"/>
    </source>
</evidence>
<sequence length="270" mass="30523">SFQAPIYVTVQLIIKETQEIKEQVLFFGHLPVMTKTGTFIINGAERVIVSQLVRSPGAYFTTDTDPTTGRELCSAKLIPYRGAWIELETNTKDIISIKVDRKRKANITTFLRALGWETNSAISSLFKNVDSDVVHQYIKSTLAREGENVTQDEALIEFYKRLRPGEPPNPENARNLIDGMFFDPKRYDLGKVGRHKLSKSLGNAKNTDLNINTDEDRTLTKEDIVGIVKRLILINNGLSKKDDIDHLGNRRVRGVGELIQNQIRVGLVRM</sequence>
<dbReference type="Pfam" id="PF04561">
    <property type="entry name" value="RNA_pol_Rpb2_2"/>
    <property type="match status" value="1"/>
</dbReference>
<dbReference type="GO" id="GO:0006351">
    <property type="term" value="P:DNA-templated transcription"/>
    <property type="evidence" value="ECO:0007669"/>
    <property type="project" value="InterPro"/>
</dbReference>
<protein>
    <recommendedName>
        <fullName evidence="1">DNA-directed RNA polymerase</fullName>
        <ecNumber evidence="1">2.7.7.6</ecNumber>
    </recommendedName>
</protein>
<dbReference type="GO" id="GO:0000428">
    <property type="term" value="C:DNA-directed RNA polymerase complex"/>
    <property type="evidence" value="ECO:0007669"/>
    <property type="project" value="UniProtKB-KW"/>
</dbReference>
<evidence type="ECO:0000259" key="6">
    <source>
        <dbReference type="Pfam" id="PF04561"/>
    </source>
</evidence>
<dbReference type="EMBL" id="UINC01167678">
    <property type="protein sequence ID" value="SVD70323.1"/>
    <property type="molecule type" value="Genomic_DNA"/>
</dbReference>
<name>A0A382XHA1_9ZZZZ</name>
<accession>A0A382XHA1</accession>
<dbReference type="SUPFAM" id="SSF64484">
    <property type="entry name" value="beta and beta-prime subunits of DNA dependent RNA-polymerase"/>
    <property type="match status" value="1"/>
</dbReference>